<accession>A0A8J6XY88</accession>
<keyword evidence="1" id="KW-1133">Transmembrane helix</keyword>
<sequence>MNRSVLMIVAGAALVLAFFDPVVAPFFPACPFHTLTGLHCPGCGSTRALHALFTGHPLQAAGFNLLAVAAVPAVLFVLIRRPPTDKLRQGWIIAFLAVVILFGVLRNIPWYPFSILAP</sequence>
<dbReference type="Pfam" id="PF10825">
    <property type="entry name" value="DUF2752"/>
    <property type="match status" value="1"/>
</dbReference>
<gene>
    <name evidence="2" type="ORF">IFK94_12840</name>
</gene>
<keyword evidence="1" id="KW-0472">Membrane</keyword>
<dbReference type="EMBL" id="JACXWD010000053">
    <property type="protein sequence ID" value="MBD3869006.1"/>
    <property type="molecule type" value="Genomic_DNA"/>
</dbReference>
<proteinExistence type="predicted"/>
<protein>
    <submittedName>
        <fullName evidence="2">DUF2752 domain-containing protein</fullName>
    </submittedName>
</protein>
<evidence type="ECO:0000313" key="3">
    <source>
        <dbReference type="Proteomes" id="UP000648239"/>
    </source>
</evidence>
<organism evidence="2 3">
    <name type="scientific">Candidatus Polarisedimenticola svalbardensis</name>
    <dbReference type="NCBI Taxonomy" id="2886004"/>
    <lineage>
        <taxon>Bacteria</taxon>
        <taxon>Pseudomonadati</taxon>
        <taxon>Acidobacteriota</taxon>
        <taxon>Candidatus Polarisedimenticolia</taxon>
        <taxon>Candidatus Polarisedimenticolales</taxon>
        <taxon>Candidatus Polarisedimenticolaceae</taxon>
        <taxon>Candidatus Polarisedimenticola</taxon>
    </lineage>
</organism>
<name>A0A8J6XY88_9BACT</name>
<reference evidence="2 3" key="1">
    <citation type="submission" date="2020-08" db="EMBL/GenBank/DDBJ databases">
        <title>Acidobacteriota in marine sediments use diverse sulfur dissimilation pathways.</title>
        <authorList>
            <person name="Wasmund K."/>
        </authorList>
    </citation>
    <scope>NUCLEOTIDE SEQUENCE [LARGE SCALE GENOMIC DNA]</scope>
    <source>
        <strain evidence="2">MAG AM4</strain>
    </source>
</reference>
<evidence type="ECO:0000256" key="1">
    <source>
        <dbReference type="SAM" id="Phobius"/>
    </source>
</evidence>
<dbReference type="AlphaFoldDB" id="A0A8J6XY88"/>
<dbReference type="Proteomes" id="UP000648239">
    <property type="component" value="Unassembled WGS sequence"/>
</dbReference>
<keyword evidence="1" id="KW-0812">Transmembrane</keyword>
<dbReference type="InterPro" id="IPR021215">
    <property type="entry name" value="DUF2752"/>
</dbReference>
<feature type="transmembrane region" description="Helical" evidence="1">
    <location>
        <begin position="61"/>
        <end position="79"/>
    </location>
</feature>
<evidence type="ECO:0000313" key="2">
    <source>
        <dbReference type="EMBL" id="MBD3869006.1"/>
    </source>
</evidence>
<feature type="transmembrane region" description="Helical" evidence="1">
    <location>
        <begin position="91"/>
        <end position="111"/>
    </location>
</feature>
<comment type="caution">
    <text evidence="2">The sequence shown here is derived from an EMBL/GenBank/DDBJ whole genome shotgun (WGS) entry which is preliminary data.</text>
</comment>